<evidence type="ECO:0000313" key="2">
    <source>
        <dbReference type="EMBL" id="WED66125.1"/>
    </source>
</evidence>
<proteinExistence type="predicted"/>
<evidence type="ECO:0000256" key="1">
    <source>
        <dbReference type="SAM" id="Phobius"/>
    </source>
</evidence>
<keyword evidence="3" id="KW-1185">Reference proteome</keyword>
<reference evidence="2" key="1">
    <citation type="submission" date="2023-03" db="EMBL/GenBank/DDBJ databases">
        <title>Lomoglobus Profundus gen. nov., sp. nov., a novel member of the phylum Verrucomicrobia, isolated from deep-marine sediment of South China Sea.</title>
        <authorList>
            <person name="Ahmad T."/>
            <person name="Ishaq S.E."/>
            <person name="Wang F."/>
        </authorList>
    </citation>
    <scope>NUCLEOTIDE SEQUENCE</scope>
    <source>
        <strain evidence="2">LMO-M01</strain>
    </source>
</reference>
<dbReference type="EMBL" id="CP119075">
    <property type="protein sequence ID" value="WED66125.1"/>
    <property type="molecule type" value="Genomic_DNA"/>
</dbReference>
<sequence>MVWSDVGVIGLLLVGANLLLGRGDIGWLEFNPTPYLLLPILIGGRYGFGPGLYAAVAVVVGVAAGRVWAGQAVTVSQVIRGNPAWCASIVVAGAVAGELWLYFRRRIVELTAGETQLQDKLRKMDANITVLRGAKDELDRLTAARDGEISSLDADLRRLHACAATELPEEIMQLLKRQARVSDAALYRSAEASADDAPWQRFALLGREENLPATLDLDEHGMAARAVKQRSLVTLPEILEGTRLVGESALMAAPMIGSDGRIRALLIVTGMPFIAFTPAAANLVSLVCSWSGGVLELSEEAEGRYRIVVGRQGQRIFFAAYFNHLVEVAREASRKHRLPSSLVEVAWPGHAGGDQAHFERVVMGAVRSGDMAMQPDRSFPALVILLPLAGERGTDIFIDRCRQNCRQNDIDPTTLSINRLDLGETESAERALSQLAAAKGGTGV</sequence>
<dbReference type="Gene3D" id="3.30.450.40">
    <property type="match status" value="1"/>
</dbReference>
<organism evidence="2 3">
    <name type="scientific">Synoicihabitans lomoniglobus</name>
    <dbReference type="NCBI Taxonomy" id="2909285"/>
    <lineage>
        <taxon>Bacteria</taxon>
        <taxon>Pseudomonadati</taxon>
        <taxon>Verrucomicrobiota</taxon>
        <taxon>Opitutia</taxon>
        <taxon>Opitutales</taxon>
        <taxon>Opitutaceae</taxon>
        <taxon>Synoicihabitans</taxon>
    </lineage>
</organism>
<dbReference type="Proteomes" id="UP001218638">
    <property type="component" value="Chromosome"/>
</dbReference>
<dbReference type="InterPro" id="IPR038367">
    <property type="entry name" value="PelD_GGDEF_sf"/>
</dbReference>
<keyword evidence="1" id="KW-1133">Transmembrane helix</keyword>
<dbReference type="AlphaFoldDB" id="A0AAF0CQC5"/>
<evidence type="ECO:0000313" key="3">
    <source>
        <dbReference type="Proteomes" id="UP001218638"/>
    </source>
</evidence>
<feature type="transmembrane region" description="Helical" evidence="1">
    <location>
        <begin position="45"/>
        <end position="64"/>
    </location>
</feature>
<keyword evidence="1" id="KW-0812">Transmembrane</keyword>
<evidence type="ECO:0008006" key="4">
    <source>
        <dbReference type="Google" id="ProtNLM"/>
    </source>
</evidence>
<protein>
    <recommendedName>
        <fullName evidence="4">GAF domain-containing protein</fullName>
    </recommendedName>
</protein>
<keyword evidence="1" id="KW-0472">Membrane</keyword>
<dbReference type="KEGG" id="slom:PXH66_04610"/>
<dbReference type="SUPFAM" id="SSF55781">
    <property type="entry name" value="GAF domain-like"/>
    <property type="match status" value="1"/>
</dbReference>
<accession>A0AAF0CQC5</accession>
<gene>
    <name evidence="2" type="ORF">PXH66_04610</name>
</gene>
<name>A0AAF0CQC5_9BACT</name>
<feature type="transmembrane region" description="Helical" evidence="1">
    <location>
        <begin position="84"/>
        <end position="103"/>
    </location>
</feature>
<dbReference type="Gene3D" id="3.30.70.2880">
    <property type="match status" value="1"/>
</dbReference>
<dbReference type="InterPro" id="IPR029016">
    <property type="entry name" value="GAF-like_dom_sf"/>
</dbReference>
<dbReference type="RefSeq" id="WP_330931316.1">
    <property type="nucleotide sequence ID" value="NZ_CP119075.1"/>
</dbReference>